<dbReference type="OrthoDB" id="277449at2759"/>
<reference evidence="7" key="1">
    <citation type="submission" date="2022-01" db="EMBL/GenBank/DDBJ databases">
        <authorList>
            <person name="King R."/>
        </authorList>
    </citation>
    <scope>NUCLEOTIDE SEQUENCE</scope>
</reference>
<evidence type="ECO:0000256" key="2">
    <source>
        <dbReference type="ARBA" id="ARBA00022980"/>
    </source>
</evidence>
<feature type="region of interest" description="Disordered" evidence="6">
    <location>
        <begin position="115"/>
        <end position="173"/>
    </location>
</feature>
<dbReference type="PRINTS" id="PR01250">
    <property type="entry name" value="RIBOSOMALL34"/>
</dbReference>
<feature type="compositionally biased region" description="Low complexity" evidence="6">
    <location>
        <begin position="163"/>
        <end position="173"/>
    </location>
</feature>
<evidence type="ECO:0000256" key="1">
    <source>
        <dbReference type="ARBA" id="ARBA00009875"/>
    </source>
</evidence>
<organism evidence="7 8">
    <name type="scientific">Chironomus riparius</name>
    <dbReference type="NCBI Taxonomy" id="315576"/>
    <lineage>
        <taxon>Eukaryota</taxon>
        <taxon>Metazoa</taxon>
        <taxon>Ecdysozoa</taxon>
        <taxon>Arthropoda</taxon>
        <taxon>Hexapoda</taxon>
        <taxon>Insecta</taxon>
        <taxon>Pterygota</taxon>
        <taxon>Neoptera</taxon>
        <taxon>Endopterygota</taxon>
        <taxon>Diptera</taxon>
        <taxon>Nematocera</taxon>
        <taxon>Chironomoidea</taxon>
        <taxon>Chironomidae</taxon>
        <taxon>Chironominae</taxon>
        <taxon>Chironomus</taxon>
    </lineage>
</organism>
<evidence type="ECO:0000256" key="5">
    <source>
        <dbReference type="ARBA" id="ARBA00035333"/>
    </source>
</evidence>
<gene>
    <name evidence="7" type="ORF">CHIRRI_LOCUS780</name>
</gene>
<protein>
    <recommendedName>
        <fullName evidence="4">Large ribosomal subunit protein eL34</fullName>
    </recommendedName>
    <alternativeName>
        <fullName evidence="5">60S ribosomal protein L34</fullName>
    </alternativeName>
</protein>
<reference evidence="7" key="2">
    <citation type="submission" date="2022-10" db="EMBL/GenBank/DDBJ databases">
        <authorList>
            <consortium name="ENA_rothamsted_submissions"/>
            <consortium name="culmorum"/>
            <person name="King R."/>
        </authorList>
    </citation>
    <scope>NUCLEOTIDE SEQUENCE</scope>
</reference>
<dbReference type="InterPro" id="IPR038562">
    <property type="entry name" value="Ribosomal_eL34_C_sf"/>
</dbReference>
<dbReference type="Proteomes" id="UP001153620">
    <property type="component" value="Chromosome 1"/>
</dbReference>
<comment type="similarity">
    <text evidence="1">Belongs to the eukaryotic ribosomal protein eL34 family.</text>
</comment>
<keyword evidence="2" id="KW-0689">Ribosomal protein</keyword>
<dbReference type="GO" id="GO:0003735">
    <property type="term" value="F:structural constituent of ribosome"/>
    <property type="evidence" value="ECO:0007669"/>
    <property type="project" value="InterPro"/>
</dbReference>
<proteinExistence type="inferred from homology"/>
<evidence type="ECO:0000313" key="8">
    <source>
        <dbReference type="Proteomes" id="UP001153620"/>
    </source>
</evidence>
<keyword evidence="8" id="KW-1185">Reference proteome</keyword>
<dbReference type="GO" id="GO:0006412">
    <property type="term" value="P:translation"/>
    <property type="evidence" value="ECO:0007669"/>
    <property type="project" value="InterPro"/>
</dbReference>
<dbReference type="EMBL" id="OU895877">
    <property type="protein sequence ID" value="CAG9797792.1"/>
    <property type="molecule type" value="Genomic_DNA"/>
</dbReference>
<evidence type="ECO:0000256" key="3">
    <source>
        <dbReference type="ARBA" id="ARBA00023274"/>
    </source>
</evidence>
<sequence length="173" mass="19359">MVQRLTLRRRLSYNTKSNKRRIVRTPGGRLVYLYIKKKRSVPRCAVTKEKLHGITPSRPSERPRMSKRLKTVRRAYGGVLSHKALRERIIRAFLIDEQKVVKVLKAAQASTVKVLKPKVQQKAPVKPTPAAAPKAGKGDKAQKTDKKGDKKTGDKKPVDKKPAGIAGPKKAKK</sequence>
<keyword evidence="3" id="KW-0687">Ribonucleoprotein</keyword>
<dbReference type="GO" id="GO:1990904">
    <property type="term" value="C:ribonucleoprotein complex"/>
    <property type="evidence" value="ECO:0007669"/>
    <property type="project" value="UniProtKB-KW"/>
</dbReference>
<dbReference type="Pfam" id="PF01199">
    <property type="entry name" value="Ribosomal_L34e"/>
    <property type="match status" value="1"/>
</dbReference>
<evidence type="ECO:0000256" key="6">
    <source>
        <dbReference type="SAM" id="MobiDB-lite"/>
    </source>
</evidence>
<dbReference type="GO" id="GO:0005840">
    <property type="term" value="C:ribosome"/>
    <property type="evidence" value="ECO:0007669"/>
    <property type="project" value="UniProtKB-KW"/>
</dbReference>
<evidence type="ECO:0000313" key="7">
    <source>
        <dbReference type="EMBL" id="CAG9797792.1"/>
    </source>
</evidence>
<evidence type="ECO:0000256" key="4">
    <source>
        <dbReference type="ARBA" id="ARBA00035227"/>
    </source>
</evidence>
<dbReference type="Gene3D" id="6.20.340.10">
    <property type="match status" value="1"/>
</dbReference>
<name>A0A9N9WNA8_9DIPT</name>
<dbReference type="PANTHER" id="PTHR10759">
    <property type="entry name" value="60S RIBOSOMAL PROTEIN L34"/>
    <property type="match status" value="1"/>
</dbReference>
<dbReference type="InterPro" id="IPR008195">
    <property type="entry name" value="Ribosomal_eL34"/>
</dbReference>
<dbReference type="InterPro" id="IPR018065">
    <property type="entry name" value="Ribosomal_eL34_CS"/>
</dbReference>
<feature type="compositionally biased region" description="Low complexity" evidence="6">
    <location>
        <begin position="115"/>
        <end position="135"/>
    </location>
</feature>
<dbReference type="AlphaFoldDB" id="A0A9N9WNA8"/>
<dbReference type="PROSITE" id="PS01145">
    <property type="entry name" value="RIBOSOMAL_L34E"/>
    <property type="match status" value="1"/>
</dbReference>
<feature type="compositionally biased region" description="Basic and acidic residues" evidence="6">
    <location>
        <begin position="136"/>
        <end position="162"/>
    </location>
</feature>
<dbReference type="Gene3D" id="6.20.370.70">
    <property type="match status" value="1"/>
</dbReference>
<accession>A0A9N9WNA8</accession>